<evidence type="ECO:0000313" key="2">
    <source>
        <dbReference type="EMBL" id="SFV51704.1"/>
    </source>
</evidence>
<dbReference type="InterPro" id="IPR001029">
    <property type="entry name" value="Flagellin_N"/>
</dbReference>
<dbReference type="Gene3D" id="1.20.1330.10">
    <property type="entry name" value="f41 fragment of flagellin, N-terminal domain"/>
    <property type="match status" value="2"/>
</dbReference>
<dbReference type="SUPFAM" id="SSF64518">
    <property type="entry name" value="Phase 1 flagellin"/>
    <property type="match status" value="2"/>
</dbReference>
<dbReference type="InterPro" id="IPR001492">
    <property type="entry name" value="Flagellin"/>
</dbReference>
<dbReference type="PANTHER" id="PTHR42792">
    <property type="entry name" value="FLAGELLIN"/>
    <property type="match status" value="1"/>
</dbReference>
<dbReference type="PANTHER" id="PTHR42792:SF1">
    <property type="entry name" value="FLAGELLAR HOOK-ASSOCIATED PROTEIN 3"/>
    <property type="match status" value="1"/>
</dbReference>
<dbReference type="EMBL" id="FPHB01000018">
    <property type="protein sequence ID" value="SFV51704.1"/>
    <property type="molecule type" value="Genomic_DNA"/>
</dbReference>
<reference evidence="2" key="1">
    <citation type="submission" date="2016-10" db="EMBL/GenBank/DDBJ databases">
        <authorList>
            <person name="de Groot N.N."/>
        </authorList>
    </citation>
    <scope>NUCLEOTIDE SEQUENCE</scope>
</reference>
<protein>
    <submittedName>
        <fullName evidence="2">Flagellar hook-length control protein FliK</fullName>
    </submittedName>
</protein>
<keyword evidence="2" id="KW-0282">Flagellum</keyword>
<gene>
    <name evidence="2" type="ORF">MNB_SM-7-564</name>
</gene>
<keyword evidence="2" id="KW-0966">Cell projection</keyword>
<proteinExistence type="predicted"/>
<organism evidence="2">
    <name type="scientific">hydrothermal vent metagenome</name>
    <dbReference type="NCBI Taxonomy" id="652676"/>
    <lineage>
        <taxon>unclassified sequences</taxon>
        <taxon>metagenomes</taxon>
        <taxon>ecological metagenomes</taxon>
    </lineage>
</organism>
<keyword evidence="2" id="KW-0969">Cilium</keyword>
<accession>A0A1W1BDS8</accession>
<dbReference type="GO" id="GO:0005198">
    <property type="term" value="F:structural molecule activity"/>
    <property type="evidence" value="ECO:0007669"/>
    <property type="project" value="InterPro"/>
</dbReference>
<sequence length="811" mass="88960">MRVTNSMYYEYVFSPNKSKVGEELYNVNKQISSGLKIQYAKDDVSAFADTMRLDNEITTLDQAKDSTQSALKMSTQSDKALNDLQTSLDRMKVLMVDAANGSHNDESLYAIQKELEGLRDHMKDIANTSINGQYLFSGTALDTKPIDENGKYHGNDQELKAFGGSQVQIPYNISGSELFLGEESRTPRKIGTNIKNLNQTKLYPDVMEDPAKSRSDATEEYITRDDTIRDLMGDTDDDSTNDPQSHFYVHGTKSNGERFSKELTFNSDQKVGELLDAIAELYGKDSVNVTLNQHGQIEIEDKLKGSSKLDFHMVGAVDFDLDGNGVDDATGKTPAELEDANIYLKAFQNSNFSAPVSNLHSQRDPQDQDSFTISGKMLIKDQNTPADGTTLLSEILYKPTSQIELSGTDTEGNSVSNTFDINSDTTLQDLVDALDDTFDADDSLSFYIKDGKIGFTSDNQTASDNVDIGLESQDSSGSRVDGLVMDSFLSYDTTSLQKEGTTLYGNISQILNSTNEYATSKTKLSEVADLSQGTSGTLDGTQLDINGVNRDGNIFKVALNLDNDGSTFTIDRDTDGDGILDRTDTYDIFDVEGSPRAATPADDVTYKQLMDVISMSTANILPDTNSADDYDKAVDTSSAVMDVHLDDKAHLVIKEKNRSTSKVELSIYDDNSPGVLSFDGNSALEIRDPKTDFFAAIDEAIESVKLNRERADGDDIENPRNLGIQNGIQLIDDLSLHVEKLHAKIGALSNSLENSTQRSELLSVSTKTLRSNVIDTDIAEASLKLTQLTNSYQAILSTISRVSKLSLVNYL</sequence>
<dbReference type="AlphaFoldDB" id="A0A1W1BDS8"/>
<dbReference type="Pfam" id="PF00669">
    <property type="entry name" value="Flagellin_N"/>
    <property type="match status" value="1"/>
</dbReference>
<dbReference type="GO" id="GO:0009288">
    <property type="term" value="C:bacterial-type flagellum"/>
    <property type="evidence" value="ECO:0007669"/>
    <property type="project" value="InterPro"/>
</dbReference>
<feature type="domain" description="Flagellin N-terminal" evidence="1">
    <location>
        <begin position="21"/>
        <end position="139"/>
    </location>
</feature>
<name>A0A1W1BDS8_9ZZZZ</name>
<evidence type="ECO:0000259" key="1">
    <source>
        <dbReference type="Pfam" id="PF00669"/>
    </source>
</evidence>